<evidence type="ECO:0000313" key="2">
    <source>
        <dbReference type="EMBL" id="KAF9474120.1"/>
    </source>
</evidence>
<dbReference type="OrthoDB" id="3172906at2759"/>
<reference evidence="2" key="1">
    <citation type="submission" date="2020-11" db="EMBL/GenBank/DDBJ databases">
        <authorList>
            <consortium name="DOE Joint Genome Institute"/>
            <person name="Ahrendt S."/>
            <person name="Riley R."/>
            <person name="Andreopoulos W."/>
            <person name="Labutti K."/>
            <person name="Pangilinan J."/>
            <person name="Ruiz-Duenas F.J."/>
            <person name="Barrasa J.M."/>
            <person name="Sanchez-Garcia M."/>
            <person name="Camarero S."/>
            <person name="Miyauchi S."/>
            <person name="Serrano A."/>
            <person name="Linde D."/>
            <person name="Babiker R."/>
            <person name="Drula E."/>
            <person name="Ayuso-Fernandez I."/>
            <person name="Pacheco R."/>
            <person name="Padilla G."/>
            <person name="Ferreira P."/>
            <person name="Barriuso J."/>
            <person name="Kellner H."/>
            <person name="Castanera R."/>
            <person name="Alfaro M."/>
            <person name="Ramirez L."/>
            <person name="Pisabarro A.G."/>
            <person name="Kuo A."/>
            <person name="Tritt A."/>
            <person name="Lipzen A."/>
            <person name="He G."/>
            <person name="Yan M."/>
            <person name="Ng V."/>
            <person name="Cullen D."/>
            <person name="Martin F."/>
            <person name="Rosso M.-N."/>
            <person name="Henrissat B."/>
            <person name="Hibbett D."/>
            <person name="Martinez A.T."/>
            <person name="Grigoriev I.V."/>
        </authorList>
    </citation>
    <scope>NUCLEOTIDE SEQUENCE</scope>
    <source>
        <strain evidence="2">CIRM-BRFM 674</strain>
    </source>
</reference>
<accession>A0A9P5YSX2</accession>
<name>A0A9P5YSX2_9AGAR</name>
<dbReference type="Proteomes" id="UP000807469">
    <property type="component" value="Unassembled WGS sequence"/>
</dbReference>
<gene>
    <name evidence="2" type="ORF">BDN70DRAFT_885193</name>
</gene>
<dbReference type="EMBL" id="MU155396">
    <property type="protein sequence ID" value="KAF9474120.1"/>
    <property type="molecule type" value="Genomic_DNA"/>
</dbReference>
<evidence type="ECO:0000256" key="1">
    <source>
        <dbReference type="SAM" id="MobiDB-lite"/>
    </source>
</evidence>
<dbReference type="AlphaFoldDB" id="A0A9P5YSX2"/>
<protein>
    <submittedName>
        <fullName evidence="2">Uncharacterized protein</fullName>
    </submittedName>
</protein>
<sequence length="259" mass="29073">MPGLTQMQCGDDQERDATRMKDRRRSRTGHIQPPRDFDGQYESHSIVSRQVLPTTGYVLYEPQWTGSPPPVIFHRVPLPPLFSRPMALHPLLTPDGPVSLNWTICQNPVYAAHTAGLSREERYHWKALPATSVPNYISLTVMVEPFDTPIVILPATLKDPITIWDVLATIYNAVRRLSLEILHAGSHSPRQGSESPRQVLWTAPASSNSLVNQQPSMGDDGACTFLRTLMNFNTRWEGLVPSPTESDVWILRTKAIFQG</sequence>
<evidence type="ECO:0000313" key="3">
    <source>
        <dbReference type="Proteomes" id="UP000807469"/>
    </source>
</evidence>
<comment type="caution">
    <text evidence="2">The sequence shown here is derived from an EMBL/GenBank/DDBJ whole genome shotgun (WGS) entry which is preliminary data.</text>
</comment>
<keyword evidence="3" id="KW-1185">Reference proteome</keyword>
<feature type="region of interest" description="Disordered" evidence="1">
    <location>
        <begin position="1"/>
        <end position="40"/>
    </location>
</feature>
<proteinExistence type="predicted"/>
<organism evidence="2 3">
    <name type="scientific">Pholiota conissans</name>
    <dbReference type="NCBI Taxonomy" id="109636"/>
    <lineage>
        <taxon>Eukaryota</taxon>
        <taxon>Fungi</taxon>
        <taxon>Dikarya</taxon>
        <taxon>Basidiomycota</taxon>
        <taxon>Agaricomycotina</taxon>
        <taxon>Agaricomycetes</taxon>
        <taxon>Agaricomycetidae</taxon>
        <taxon>Agaricales</taxon>
        <taxon>Agaricineae</taxon>
        <taxon>Strophariaceae</taxon>
        <taxon>Pholiota</taxon>
    </lineage>
</organism>